<dbReference type="Proteomes" id="UP000614469">
    <property type="component" value="Unassembled WGS sequence"/>
</dbReference>
<dbReference type="CDD" id="cd00156">
    <property type="entry name" value="REC"/>
    <property type="match status" value="1"/>
</dbReference>
<dbReference type="InterPro" id="IPR011006">
    <property type="entry name" value="CheY-like_superfamily"/>
</dbReference>
<dbReference type="PROSITE" id="PS50110">
    <property type="entry name" value="RESPONSE_REGULATORY"/>
    <property type="match status" value="1"/>
</dbReference>
<proteinExistence type="predicted"/>
<organism evidence="4 5">
    <name type="scientific">Candidatus Desulfolinea nitratireducens</name>
    <dbReference type="NCBI Taxonomy" id="2841698"/>
    <lineage>
        <taxon>Bacteria</taxon>
        <taxon>Bacillati</taxon>
        <taxon>Chloroflexota</taxon>
        <taxon>Anaerolineae</taxon>
        <taxon>Anaerolineales</taxon>
        <taxon>Anaerolineales incertae sedis</taxon>
        <taxon>Candidatus Desulfolinea</taxon>
    </lineage>
</organism>
<evidence type="ECO:0000259" key="3">
    <source>
        <dbReference type="PROSITE" id="PS50110"/>
    </source>
</evidence>
<keyword evidence="1 2" id="KW-0597">Phosphoprotein</keyword>
<evidence type="ECO:0000313" key="5">
    <source>
        <dbReference type="Proteomes" id="UP000614469"/>
    </source>
</evidence>
<feature type="modified residue" description="4-aspartylphosphate" evidence="2">
    <location>
        <position position="52"/>
    </location>
</feature>
<accession>A0A8J6TEX0</accession>
<dbReference type="InterPro" id="IPR050595">
    <property type="entry name" value="Bact_response_regulator"/>
</dbReference>
<gene>
    <name evidence="4" type="ORF">H8E29_07615</name>
</gene>
<dbReference type="Pfam" id="PF00072">
    <property type="entry name" value="Response_reg"/>
    <property type="match status" value="1"/>
</dbReference>
<feature type="domain" description="Response regulatory" evidence="3">
    <location>
        <begin position="3"/>
        <end position="119"/>
    </location>
</feature>
<name>A0A8J6TEX0_9CHLR</name>
<dbReference type="GO" id="GO:0000160">
    <property type="term" value="P:phosphorelay signal transduction system"/>
    <property type="evidence" value="ECO:0007669"/>
    <property type="project" value="InterPro"/>
</dbReference>
<evidence type="ECO:0000256" key="2">
    <source>
        <dbReference type="PROSITE-ProRule" id="PRU00169"/>
    </source>
</evidence>
<dbReference type="SMART" id="SM00448">
    <property type="entry name" value="REC"/>
    <property type="match status" value="1"/>
</dbReference>
<dbReference type="SUPFAM" id="SSF52172">
    <property type="entry name" value="CheY-like"/>
    <property type="match status" value="1"/>
</dbReference>
<dbReference type="PANTHER" id="PTHR44591">
    <property type="entry name" value="STRESS RESPONSE REGULATOR PROTEIN 1"/>
    <property type="match status" value="1"/>
</dbReference>
<dbReference type="InterPro" id="IPR001789">
    <property type="entry name" value="Sig_transdc_resp-reg_receiver"/>
</dbReference>
<dbReference type="EMBL" id="JACNJN010000092">
    <property type="protein sequence ID" value="MBC8335113.1"/>
    <property type="molecule type" value="Genomic_DNA"/>
</dbReference>
<dbReference type="AlphaFoldDB" id="A0A8J6TEX0"/>
<sequence length="121" mass="12955">MTQALVIDDNRNTADALVAMLMMLGVDGRAAYGSSQAMSLLNTIVPDIVLLDVNMPGVDGIEMLGYIRREPRLMAVPVIFITSDDQPETKQRALDGGALALIVKPASIEQLEDGLKKAGVM</sequence>
<evidence type="ECO:0000313" key="4">
    <source>
        <dbReference type="EMBL" id="MBC8335113.1"/>
    </source>
</evidence>
<protein>
    <submittedName>
        <fullName evidence="4">Response regulator</fullName>
    </submittedName>
</protein>
<comment type="caution">
    <text evidence="4">The sequence shown here is derived from an EMBL/GenBank/DDBJ whole genome shotgun (WGS) entry which is preliminary data.</text>
</comment>
<dbReference type="Gene3D" id="3.40.50.2300">
    <property type="match status" value="1"/>
</dbReference>
<evidence type="ECO:0000256" key="1">
    <source>
        <dbReference type="ARBA" id="ARBA00022553"/>
    </source>
</evidence>
<reference evidence="4 5" key="1">
    <citation type="submission" date="2020-08" db="EMBL/GenBank/DDBJ databases">
        <title>Bridging the membrane lipid divide: bacteria of the FCB group superphylum have the potential to synthesize archaeal ether lipids.</title>
        <authorList>
            <person name="Villanueva L."/>
            <person name="Von Meijenfeldt F.A.B."/>
            <person name="Westbye A.B."/>
            <person name="Yadav S."/>
            <person name="Hopmans E.C."/>
            <person name="Dutilh B.E."/>
            <person name="Sinninghe Damste J.S."/>
        </authorList>
    </citation>
    <scope>NUCLEOTIDE SEQUENCE [LARGE SCALE GENOMIC DNA]</scope>
    <source>
        <strain evidence="4">NIOZ-UU36</strain>
    </source>
</reference>
<dbReference type="PANTHER" id="PTHR44591:SF3">
    <property type="entry name" value="RESPONSE REGULATORY DOMAIN-CONTAINING PROTEIN"/>
    <property type="match status" value="1"/>
</dbReference>